<proteinExistence type="predicted"/>
<name>A7IMX5_XANP2</name>
<accession>A7IMX5</accession>
<dbReference type="Proteomes" id="UP000002417">
    <property type="component" value="Chromosome"/>
</dbReference>
<evidence type="ECO:0008006" key="3">
    <source>
        <dbReference type="Google" id="ProtNLM"/>
    </source>
</evidence>
<dbReference type="AlphaFoldDB" id="A7IMX5"/>
<organism evidence="1 2">
    <name type="scientific">Xanthobacter autotrophicus (strain ATCC BAA-1158 / Py2)</name>
    <dbReference type="NCBI Taxonomy" id="78245"/>
    <lineage>
        <taxon>Bacteria</taxon>
        <taxon>Pseudomonadati</taxon>
        <taxon>Pseudomonadota</taxon>
        <taxon>Alphaproteobacteria</taxon>
        <taxon>Hyphomicrobiales</taxon>
        <taxon>Xanthobacteraceae</taxon>
        <taxon>Xanthobacter</taxon>
    </lineage>
</organism>
<dbReference type="KEGG" id="xau:Xaut_4146"/>
<protein>
    <recommendedName>
        <fullName evidence="3">Nif11 domain-containing protein</fullName>
    </recommendedName>
</protein>
<evidence type="ECO:0000313" key="1">
    <source>
        <dbReference type="EMBL" id="ABS69368.1"/>
    </source>
</evidence>
<dbReference type="eggNOG" id="ENOG50349T7">
    <property type="taxonomic scope" value="Bacteria"/>
</dbReference>
<evidence type="ECO:0000313" key="2">
    <source>
        <dbReference type="Proteomes" id="UP000002417"/>
    </source>
</evidence>
<dbReference type="EMBL" id="CP000781">
    <property type="protein sequence ID" value="ABS69368.1"/>
    <property type="molecule type" value="Genomic_DNA"/>
</dbReference>
<dbReference type="HOGENOM" id="CLU_2072228_0_0_5"/>
<gene>
    <name evidence="1" type="ordered locus">Xaut_4146</name>
</gene>
<keyword evidence="2" id="KW-1185">Reference proteome</keyword>
<sequence>MGRIGRQPRGQGLGYARNPRGTWTVGLRDLADTETKMTNPHMDRLKADASGNTALSAVLADAVGGFSNPADAVGFLASRGFEVTASDLADAAAESDEAPAADGEEGGYGALMEFMRRN</sequence>
<reference evidence="1 2" key="1">
    <citation type="submission" date="2007-07" db="EMBL/GenBank/DDBJ databases">
        <title>Complete sequence of chromosome of Xanthobacter autotrophicus Py2.</title>
        <authorList>
            <consortium name="US DOE Joint Genome Institute"/>
            <person name="Copeland A."/>
            <person name="Lucas S."/>
            <person name="Lapidus A."/>
            <person name="Barry K."/>
            <person name="Glavina del Rio T."/>
            <person name="Hammon N."/>
            <person name="Israni S."/>
            <person name="Dalin E."/>
            <person name="Tice H."/>
            <person name="Pitluck S."/>
            <person name="Sims D."/>
            <person name="Brettin T."/>
            <person name="Bruce D."/>
            <person name="Detter J.C."/>
            <person name="Han C."/>
            <person name="Tapia R."/>
            <person name="Brainard J."/>
            <person name="Schmutz J."/>
            <person name="Larimer F."/>
            <person name="Land M."/>
            <person name="Hauser L."/>
            <person name="Kyrpides N."/>
            <person name="Kim E."/>
            <person name="Ensigns S.A."/>
            <person name="Richardson P."/>
        </authorList>
    </citation>
    <scope>NUCLEOTIDE SEQUENCE [LARGE SCALE GENOMIC DNA]</scope>
    <source>
        <strain evidence="2">ATCC BAA-1158 / Py2</strain>
    </source>
</reference>
<dbReference type="STRING" id="78245.Xaut_4146"/>